<protein>
    <submittedName>
        <fullName evidence="8">Zn-dependent alcohol dehydrogenase</fullName>
    </submittedName>
</protein>
<dbReference type="Gene3D" id="3.40.50.720">
    <property type="entry name" value="NAD(P)-binding Rossmann-like Domain"/>
    <property type="match status" value="1"/>
</dbReference>
<name>A0ABP9QMU8_9PSEU</name>
<evidence type="ECO:0000256" key="5">
    <source>
        <dbReference type="ARBA" id="ARBA00023027"/>
    </source>
</evidence>
<sequence>MTAEYPHAVRAAVLREAGRPMSVETVRLRAVGPADVRVRIDRAGVCHSDLSLARGVLAQRMPAVLGHEACGTVVECGPEVADLAVGQRVVPLWITPCGECFFCASGEPHLCAEGSARSVEPYALTGAGEPVYPGLTVGAFAEQTVLPRAAVVAVPDDIDSADAALLGCAVTTGVGAVVRTAGVTKASSVLVIGLGGVGLSVLRGARLVGAGRVIAVDRNPDRAEPATVAGATDFVFADDRAKKTVRALTEGRGVDFAFDCVGSAGTIRDMWSMTRRGGSCTVVGIGGKDETVSFSALELFHFARTLRGCVAGSLDARSDLPRFFDWVRSGELELRSLVTGYTTLAGVDRALDELAGARAIRTLVRPGEDAA</sequence>
<keyword evidence="2 6" id="KW-0479">Metal-binding</keyword>
<dbReference type="InterPro" id="IPR002328">
    <property type="entry name" value="ADH_Zn_CS"/>
</dbReference>
<comment type="similarity">
    <text evidence="1 6">Belongs to the zinc-containing alcohol dehydrogenase family.</text>
</comment>
<reference evidence="9" key="1">
    <citation type="journal article" date="2019" name="Int. J. Syst. Evol. Microbiol.">
        <title>The Global Catalogue of Microorganisms (GCM) 10K type strain sequencing project: providing services to taxonomists for standard genome sequencing and annotation.</title>
        <authorList>
            <consortium name="The Broad Institute Genomics Platform"/>
            <consortium name="The Broad Institute Genome Sequencing Center for Infectious Disease"/>
            <person name="Wu L."/>
            <person name="Ma J."/>
        </authorList>
    </citation>
    <scope>NUCLEOTIDE SEQUENCE [LARGE SCALE GENOMIC DNA]</scope>
    <source>
        <strain evidence="9">JCM 18303</strain>
    </source>
</reference>
<feature type="domain" description="Enoyl reductase (ER)" evidence="7">
    <location>
        <begin position="18"/>
        <end position="364"/>
    </location>
</feature>
<dbReference type="SUPFAM" id="SSF50129">
    <property type="entry name" value="GroES-like"/>
    <property type="match status" value="1"/>
</dbReference>
<dbReference type="RefSeq" id="WP_185062427.1">
    <property type="nucleotide sequence ID" value="NZ_BAABJP010000030.1"/>
</dbReference>
<comment type="caution">
    <text evidence="8">The sequence shown here is derived from an EMBL/GenBank/DDBJ whole genome shotgun (WGS) entry which is preliminary data.</text>
</comment>
<evidence type="ECO:0000313" key="9">
    <source>
        <dbReference type="Proteomes" id="UP001428817"/>
    </source>
</evidence>
<keyword evidence="9" id="KW-1185">Reference proteome</keyword>
<dbReference type="InterPro" id="IPR020843">
    <property type="entry name" value="ER"/>
</dbReference>
<evidence type="ECO:0000259" key="7">
    <source>
        <dbReference type="SMART" id="SM00829"/>
    </source>
</evidence>
<gene>
    <name evidence="8" type="ORF">GCM10023321_53340</name>
</gene>
<evidence type="ECO:0000256" key="3">
    <source>
        <dbReference type="ARBA" id="ARBA00022833"/>
    </source>
</evidence>
<evidence type="ECO:0000256" key="2">
    <source>
        <dbReference type="ARBA" id="ARBA00022723"/>
    </source>
</evidence>
<evidence type="ECO:0000313" key="8">
    <source>
        <dbReference type="EMBL" id="GAA5164620.1"/>
    </source>
</evidence>
<keyword evidence="5" id="KW-0520">NAD</keyword>
<dbReference type="SMART" id="SM00829">
    <property type="entry name" value="PKS_ER"/>
    <property type="match status" value="1"/>
</dbReference>
<dbReference type="InterPro" id="IPR013154">
    <property type="entry name" value="ADH-like_N"/>
</dbReference>
<evidence type="ECO:0000256" key="4">
    <source>
        <dbReference type="ARBA" id="ARBA00023002"/>
    </source>
</evidence>
<evidence type="ECO:0000256" key="6">
    <source>
        <dbReference type="RuleBase" id="RU361277"/>
    </source>
</evidence>
<accession>A0ABP9QMU8</accession>
<proteinExistence type="inferred from homology"/>
<keyword evidence="4" id="KW-0560">Oxidoreductase</keyword>
<keyword evidence="3 6" id="KW-0862">Zinc</keyword>
<dbReference type="Pfam" id="PF00107">
    <property type="entry name" value="ADH_zinc_N"/>
    <property type="match status" value="1"/>
</dbReference>
<dbReference type="PANTHER" id="PTHR43880:SF12">
    <property type="entry name" value="ALCOHOL DEHYDROGENASE CLASS-3"/>
    <property type="match status" value="1"/>
</dbReference>
<comment type="cofactor">
    <cofactor evidence="6">
        <name>Zn(2+)</name>
        <dbReference type="ChEBI" id="CHEBI:29105"/>
    </cofactor>
</comment>
<dbReference type="Pfam" id="PF08240">
    <property type="entry name" value="ADH_N"/>
    <property type="match status" value="1"/>
</dbReference>
<dbReference type="InterPro" id="IPR011032">
    <property type="entry name" value="GroES-like_sf"/>
</dbReference>
<dbReference type="Gene3D" id="3.90.180.10">
    <property type="entry name" value="Medium-chain alcohol dehydrogenases, catalytic domain"/>
    <property type="match status" value="1"/>
</dbReference>
<dbReference type="SUPFAM" id="SSF51735">
    <property type="entry name" value="NAD(P)-binding Rossmann-fold domains"/>
    <property type="match status" value="1"/>
</dbReference>
<dbReference type="InterPro" id="IPR013149">
    <property type="entry name" value="ADH-like_C"/>
</dbReference>
<dbReference type="PANTHER" id="PTHR43880">
    <property type="entry name" value="ALCOHOL DEHYDROGENASE"/>
    <property type="match status" value="1"/>
</dbReference>
<dbReference type="PROSITE" id="PS00059">
    <property type="entry name" value="ADH_ZINC"/>
    <property type="match status" value="1"/>
</dbReference>
<dbReference type="InterPro" id="IPR036291">
    <property type="entry name" value="NAD(P)-bd_dom_sf"/>
</dbReference>
<organism evidence="8 9">
    <name type="scientific">Pseudonocardia eucalypti</name>
    <dbReference type="NCBI Taxonomy" id="648755"/>
    <lineage>
        <taxon>Bacteria</taxon>
        <taxon>Bacillati</taxon>
        <taxon>Actinomycetota</taxon>
        <taxon>Actinomycetes</taxon>
        <taxon>Pseudonocardiales</taxon>
        <taxon>Pseudonocardiaceae</taxon>
        <taxon>Pseudonocardia</taxon>
    </lineage>
</organism>
<dbReference type="EMBL" id="BAABJP010000030">
    <property type="protein sequence ID" value="GAA5164620.1"/>
    <property type="molecule type" value="Genomic_DNA"/>
</dbReference>
<dbReference type="Proteomes" id="UP001428817">
    <property type="component" value="Unassembled WGS sequence"/>
</dbReference>
<evidence type="ECO:0000256" key="1">
    <source>
        <dbReference type="ARBA" id="ARBA00008072"/>
    </source>
</evidence>